<dbReference type="Gene3D" id="3.40.50.720">
    <property type="entry name" value="NAD(P)-binding Rossmann-like Domain"/>
    <property type="match status" value="1"/>
</dbReference>
<gene>
    <name evidence="5" type="ORF">JYZ213_LOCUS42488</name>
    <name evidence="6" type="ORF">OXD698_LOCUS28457</name>
</gene>
<dbReference type="InterPro" id="IPR002347">
    <property type="entry name" value="SDR_fam"/>
</dbReference>
<comment type="similarity">
    <text evidence="1 4">Belongs to the short-chain dehydrogenases/reductases (SDR) family.</text>
</comment>
<comment type="caution">
    <text evidence="6">The sequence shown here is derived from an EMBL/GenBank/DDBJ whole genome shotgun (WGS) entry which is preliminary data.</text>
</comment>
<reference evidence="6" key="1">
    <citation type="submission" date="2021-02" db="EMBL/GenBank/DDBJ databases">
        <authorList>
            <person name="Nowell W R."/>
        </authorList>
    </citation>
    <scope>NUCLEOTIDE SEQUENCE</scope>
</reference>
<dbReference type="Pfam" id="PF00106">
    <property type="entry name" value="adh_short"/>
    <property type="match status" value="1"/>
</dbReference>
<dbReference type="PROSITE" id="PS00061">
    <property type="entry name" value="ADH_SHORT"/>
    <property type="match status" value="1"/>
</dbReference>
<dbReference type="PRINTS" id="PR00080">
    <property type="entry name" value="SDRFAMILY"/>
</dbReference>
<keyword evidence="3" id="KW-0560">Oxidoreductase</keyword>
<organism evidence="6 7">
    <name type="scientific">Adineta steineri</name>
    <dbReference type="NCBI Taxonomy" id="433720"/>
    <lineage>
        <taxon>Eukaryota</taxon>
        <taxon>Metazoa</taxon>
        <taxon>Spiralia</taxon>
        <taxon>Gnathifera</taxon>
        <taxon>Rotifera</taxon>
        <taxon>Eurotatoria</taxon>
        <taxon>Bdelloidea</taxon>
        <taxon>Adinetida</taxon>
        <taxon>Adinetidae</taxon>
        <taxon>Adineta</taxon>
    </lineage>
</organism>
<evidence type="ECO:0000313" key="7">
    <source>
        <dbReference type="Proteomes" id="UP000663844"/>
    </source>
</evidence>
<dbReference type="SUPFAM" id="SSF51735">
    <property type="entry name" value="NAD(P)-binding Rossmann-fold domains"/>
    <property type="match status" value="1"/>
</dbReference>
<accession>A0A819MNF1</accession>
<dbReference type="InterPro" id="IPR036291">
    <property type="entry name" value="NAD(P)-bd_dom_sf"/>
</dbReference>
<name>A0A819MNF1_9BILA</name>
<evidence type="ECO:0000256" key="1">
    <source>
        <dbReference type="ARBA" id="ARBA00006484"/>
    </source>
</evidence>
<dbReference type="InterPro" id="IPR020904">
    <property type="entry name" value="Sc_DH/Rdtase_CS"/>
</dbReference>
<sequence>MSSAKQQQRVILVNGANKGIGFEVIKKLLEEPSSSTNNLILLGCRDLKRGQDALVKLGSPSNAHVLQLDISSEESIARATNEIKQKYGGQLDVLINNAAFASINESADIVRDTFATNYYGIKTVNKHLFPLIRENGRVVNVSSGMGAYALHDMVDEIQKKYTSATLTEEEIDGLVKDFISAIGTNTVDKIMPHTKLPWLSYSVSKTALTALTRVQARQWSGAKNVLVLSVCPGYCSTDLNNHAPGSRPPAFGADSILYVVNTPKADLENGAFYQDGKKLPQCSECEMDFSKITQDAENKA</sequence>
<evidence type="ECO:0000256" key="3">
    <source>
        <dbReference type="ARBA" id="ARBA00023002"/>
    </source>
</evidence>
<dbReference type="GO" id="GO:0016491">
    <property type="term" value="F:oxidoreductase activity"/>
    <property type="evidence" value="ECO:0007669"/>
    <property type="project" value="UniProtKB-KW"/>
</dbReference>
<dbReference type="Proteomes" id="UP000663844">
    <property type="component" value="Unassembled WGS sequence"/>
</dbReference>
<keyword evidence="2" id="KW-0521">NADP</keyword>
<evidence type="ECO:0000313" key="6">
    <source>
        <dbReference type="EMBL" id="CAF3982294.1"/>
    </source>
</evidence>
<evidence type="ECO:0000256" key="4">
    <source>
        <dbReference type="RuleBase" id="RU000363"/>
    </source>
</evidence>
<dbReference type="Proteomes" id="UP000663845">
    <property type="component" value="Unassembled WGS sequence"/>
</dbReference>
<dbReference type="EMBL" id="CAJOAZ010003069">
    <property type="protein sequence ID" value="CAF3982294.1"/>
    <property type="molecule type" value="Genomic_DNA"/>
</dbReference>
<proteinExistence type="inferred from homology"/>
<evidence type="ECO:0000313" key="5">
    <source>
        <dbReference type="EMBL" id="CAF1483108.1"/>
    </source>
</evidence>
<dbReference type="PRINTS" id="PR00081">
    <property type="entry name" value="GDHRDH"/>
</dbReference>
<protein>
    <recommendedName>
        <fullName evidence="8">Carbonyl reductase</fullName>
    </recommendedName>
</protein>
<evidence type="ECO:0008006" key="8">
    <source>
        <dbReference type="Google" id="ProtNLM"/>
    </source>
</evidence>
<evidence type="ECO:0000256" key="2">
    <source>
        <dbReference type="ARBA" id="ARBA00022857"/>
    </source>
</evidence>
<dbReference type="EMBL" id="CAJNOG010001981">
    <property type="protein sequence ID" value="CAF1483108.1"/>
    <property type="molecule type" value="Genomic_DNA"/>
</dbReference>
<dbReference type="PANTHER" id="PTHR43963:SF6">
    <property type="entry name" value="CHAIN DEHYDROGENASE FAMILY PROTEIN, PUTATIVE (AFU_ORTHOLOGUE AFUA_3G15350)-RELATED"/>
    <property type="match status" value="1"/>
</dbReference>
<dbReference type="AlphaFoldDB" id="A0A819MNF1"/>
<dbReference type="PANTHER" id="PTHR43963">
    <property type="entry name" value="CARBONYL REDUCTASE 1-RELATED"/>
    <property type="match status" value="1"/>
</dbReference>